<gene>
    <name evidence="2" type="ORF">ATC70_007885</name>
</gene>
<feature type="region of interest" description="Disordered" evidence="1">
    <location>
        <begin position="207"/>
        <end position="254"/>
    </location>
</feature>
<dbReference type="EMBL" id="JASEJX010000039">
    <property type="protein sequence ID" value="KAK4509533.1"/>
    <property type="molecule type" value="Genomic_DNA"/>
</dbReference>
<proteinExistence type="predicted"/>
<comment type="caution">
    <text evidence="2">The sequence shown here is derived from an EMBL/GenBank/DDBJ whole genome shotgun (WGS) entry which is preliminary data.</text>
</comment>
<accession>A0AAN7D3W1</accession>
<evidence type="ECO:0000313" key="2">
    <source>
        <dbReference type="EMBL" id="KAK4509533.1"/>
    </source>
</evidence>
<feature type="compositionally biased region" description="Low complexity" evidence="1">
    <location>
        <begin position="211"/>
        <end position="223"/>
    </location>
</feature>
<evidence type="ECO:0000313" key="3">
    <source>
        <dbReference type="Proteomes" id="UP001304243"/>
    </source>
</evidence>
<dbReference type="Gene3D" id="3.60.10.10">
    <property type="entry name" value="Endonuclease/exonuclease/phosphatase"/>
    <property type="match status" value="1"/>
</dbReference>
<reference evidence="2 3" key="1">
    <citation type="submission" date="2022-11" db="EMBL/GenBank/DDBJ databases">
        <title>Mucor velutinosus strain NIH1002 WGS.</title>
        <authorList>
            <person name="Subramanian P."/>
            <person name="Mullikin J.C."/>
            <person name="Segre J.A."/>
            <person name="Zelazny A.M."/>
        </authorList>
    </citation>
    <scope>NUCLEOTIDE SEQUENCE [LARGE SCALE GENOMIC DNA]</scope>
    <source>
        <strain evidence="2 3">NIH1002</strain>
    </source>
</reference>
<name>A0AAN7D3W1_9FUNG</name>
<dbReference type="SUPFAM" id="SSF56219">
    <property type="entry name" value="DNase I-like"/>
    <property type="match status" value="1"/>
</dbReference>
<dbReference type="InterPro" id="IPR036691">
    <property type="entry name" value="Endo/exonu/phosph_ase_sf"/>
</dbReference>
<organism evidence="2 3">
    <name type="scientific">Mucor velutinosus</name>
    <dbReference type="NCBI Taxonomy" id="708070"/>
    <lineage>
        <taxon>Eukaryota</taxon>
        <taxon>Fungi</taxon>
        <taxon>Fungi incertae sedis</taxon>
        <taxon>Mucoromycota</taxon>
        <taxon>Mucoromycotina</taxon>
        <taxon>Mucoromycetes</taxon>
        <taxon>Mucorales</taxon>
        <taxon>Mucorineae</taxon>
        <taxon>Mucoraceae</taxon>
        <taxon>Mucor</taxon>
    </lineage>
</organism>
<dbReference type="RefSeq" id="XP_064676199.1">
    <property type="nucleotide sequence ID" value="XM_064827142.1"/>
</dbReference>
<keyword evidence="3" id="KW-1185">Reference proteome</keyword>
<protein>
    <submittedName>
        <fullName evidence="2">Uncharacterized protein</fullName>
    </submittedName>
</protein>
<dbReference type="AlphaFoldDB" id="A0AAN7D3W1"/>
<evidence type="ECO:0000256" key="1">
    <source>
        <dbReference type="SAM" id="MobiDB-lite"/>
    </source>
</evidence>
<dbReference type="Proteomes" id="UP001304243">
    <property type="component" value="Unassembled WGS sequence"/>
</dbReference>
<dbReference type="GeneID" id="89951571"/>
<sequence length="371" mass="40823">MDHFDQTTTTMHLKFQCHQSFWTQYCAIITVNPALLMEKVHETLDGRLILAKFTLLDNSIQPFYVLNLYAPAEHSSRSKTMFFSNMISMIHSLPNSAAILPSLIVALDFNYSFDSSSSHYTVEHPCTPLIDFVQHNLHDCFNVPGESFYDFTFTRGTSRSTIDYVLKHLSTLKVFEFFFFDPADQLLHFRSTAECSFPGILRKLRNDKSSTGESSAGGSSAGKSKNDETEVDDDKPTGPEAGGAGADDAGAGEATGGAMVDPTIELRSLSRSLKAIIHPRFDYGVFLGVITDFQANCHSCIRGLSKAVGMLVDLVLAGQHATQKKMSFFDIKAVDLFDCGLSKSVKPIAIIDDISASVQELFVSSGFSHSF</sequence>